<dbReference type="SUPFAM" id="SSF50630">
    <property type="entry name" value="Acid proteases"/>
    <property type="match status" value="1"/>
</dbReference>
<dbReference type="PROSITE" id="PS50158">
    <property type="entry name" value="ZF_CCHC"/>
    <property type="match status" value="1"/>
</dbReference>
<name>A0A6J8EZU1_MYTCO</name>
<dbReference type="InterPro" id="IPR001878">
    <property type="entry name" value="Znf_CCHC"/>
</dbReference>
<evidence type="ECO:0000313" key="4">
    <source>
        <dbReference type="EMBL" id="CAC5426034.1"/>
    </source>
</evidence>
<dbReference type="Pfam" id="PF17919">
    <property type="entry name" value="RT_RNaseH_2"/>
    <property type="match status" value="1"/>
</dbReference>
<dbReference type="Gene3D" id="3.30.70.270">
    <property type="match status" value="2"/>
</dbReference>
<protein>
    <recommendedName>
        <fullName evidence="6">Reverse transcriptase domain-containing protein</fullName>
    </recommendedName>
</protein>
<evidence type="ECO:0000259" key="2">
    <source>
        <dbReference type="PROSITE" id="PS50158"/>
    </source>
</evidence>
<dbReference type="InterPro" id="IPR021109">
    <property type="entry name" value="Peptidase_aspartic_dom_sf"/>
</dbReference>
<dbReference type="GO" id="GO:0003676">
    <property type="term" value="F:nucleic acid binding"/>
    <property type="evidence" value="ECO:0007669"/>
    <property type="project" value="InterPro"/>
</dbReference>
<dbReference type="Pfam" id="PF00078">
    <property type="entry name" value="RVT_1"/>
    <property type="match status" value="1"/>
</dbReference>
<dbReference type="CDD" id="cd05481">
    <property type="entry name" value="retropepsin_like_LTR_1"/>
    <property type="match status" value="1"/>
</dbReference>
<dbReference type="Gene3D" id="3.10.10.10">
    <property type="entry name" value="HIV Type 1 Reverse Transcriptase, subunit A, domain 1"/>
    <property type="match status" value="1"/>
</dbReference>
<gene>
    <name evidence="4" type="ORF">MCOR_57786</name>
</gene>
<sequence>MSDNEENENISEEEEIPEEQAIELQAEPAIEMAAVPPLFNIPFPGKLDLDGNIATNWKKFKRTWDNYEIASGLSTKDAKLRTATLLTCIGPEAMDIFDGLAFENEEDKKDIAKVIEKFETFCIGKTNETFERYTFNICNQSEAENFDTYVSKLRKLAKTCNYQDLIESLIRDRIVCGIRDNTARKRLLQEDKLTLNKCIDICRALESTSSKMKTMTGASNNLGIGEDIKAVRNKSSFNKHKTYTQKQSKRNCSYCGKQCIKGKCPAYGKKCDNCGKQNHFASQCRQKMKPRGKRSDVRQFNTLSTDESDSEYEIMADVNVNMIQNKIFARMLFIDENKEVKFQLDSGATANLIPRSYLIHSQIESGNDKLTMYNQSTMKSYGTCMLRVKNPKTHKRYKVKFIVVDDKYTPLLGAKAIQAMNLIKIQFQNIMVCDSQNATGILSIESIISEYSDVFEGEGTFKGALKLEIDESIPPVKSPLRRIPIALKPKLKTELQRLEKLGVIKPVDTPTDWVSSLVIVKKPSGKIRLCIDPKPLNKALKRCNYPLPIIEDLLPELSKAKVYSKCDVKNGFWHVNLADESSFLNTFETPFGRYRWTKMPFGISPAPEYFQQFLEREIENLPGVRTVADDIIIYGEGQTIENATLDHDRKLKALLDRCRERNIKINRDKFVLRATEMPYIGHLLTAEGVKPDPEKIAAIVNMEKPTNVKGVQRLLGMINYLTKFLENLSDICEPIRKLTHKENAWNWTFEHDKAFEMIKKAVTKTPVLKYFDSKSETTLQCDASEKGLGASLMQDSQPIAYASRALTKTEQNYAQIEKELLAVVFGMEKFHQYTYGRKVYVESDHKPLESLYKKPLYHAPKRLQRMFLRLQRYDIELKYKQGKYMYIADTLSRAYLRNTDGNESKTQDEILLVRSDIEVEVEQINMTDYLAISEERQKLIAQSTQQDKTLQQLIKLLKMAGIILNTRVN</sequence>
<dbReference type="FunFam" id="3.30.70.270:FF:000026">
    <property type="entry name" value="Transposon Ty3-G Gag-Pol polyprotein"/>
    <property type="match status" value="1"/>
</dbReference>
<dbReference type="SUPFAM" id="SSF56672">
    <property type="entry name" value="DNA/RNA polymerases"/>
    <property type="match status" value="1"/>
</dbReference>
<dbReference type="CDD" id="cd09274">
    <property type="entry name" value="RNase_HI_RT_Ty3"/>
    <property type="match status" value="1"/>
</dbReference>
<dbReference type="InterPro" id="IPR050951">
    <property type="entry name" value="Retrovirus_Pol_polyprotein"/>
</dbReference>
<dbReference type="EMBL" id="CACVKT020010330">
    <property type="protein sequence ID" value="CAC5426034.1"/>
    <property type="molecule type" value="Genomic_DNA"/>
</dbReference>
<proteinExistence type="predicted"/>
<dbReference type="PROSITE" id="PS50878">
    <property type="entry name" value="RT_POL"/>
    <property type="match status" value="1"/>
</dbReference>
<dbReference type="FunFam" id="3.10.20.370:FF:000001">
    <property type="entry name" value="Retrovirus-related Pol polyprotein from transposon 17.6-like protein"/>
    <property type="match status" value="1"/>
</dbReference>
<evidence type="ECO:0000313" key="5">
    <source>
        <dbReference type="Proteomes" id="UP000507470"/>
    </source>
</evidence>
<feature type="domain" description="CCHC-type" evidence="2">
    <location>
        <begin position="270"/>
        <end position="286"/>
    </location>
</feature>
<evidence type="ECO:0008006" key="6">
    <source>
        <dbReference type="Google" id="ProtNLM"/>
    </source>
</evidence>
<dbReference type="OrthoDB" id="5982854at2759"/>
<dbReference type="PANTHER" id="PTHR37984:SF8">
    <property type="entry name" value="CCHC-TYPE DOMAIN-CONTAINING PROTEIN"/>
    <property type="match status" value="1"/>
</dbReference>
<reference evidence="4 5" key="1">
    <citation type="submission" date="2020-06" db="EMBL/GenBank/DDBJ databases">
        <authorList>
            <person name="Li R."/>
            <person name="Bekaert M."/>
        </authorList>
    </citation>
    <scope>NUCLEOTIDE SEQUENCE [LARGE SCALE GENOMIC DNA]</scope>
    <source>
        <strain evidence="5">wild</strain>
    </source>
</reference>
<dbReference type="CDD" id="cd01647">
    <property type="entry name" value="RT_LTR"/>
    <property type="match status" value="1"/>
</dbReference>
<dbReference type="InterPro" id="IPR000477">
    <property type="entry name" value="RT_dom"/>
</dbReference>
<dbReference type="AlphaFoldDB" id="A0A6J8EZU1"/>
<accession>A0A6J8EZU1</accession>
<evidence type="ECO:0000259" key="3">
    <source>
        <dbReference type="PROSITE" id="PS50878"/>
    </source>
</evidence>
<evidence type="ECO:0000256" key="1">
    <source>
        <dbReference type="PROSITE-ProRule" id="PRU00047"/>
    </source>
</evidence>
<keyword evidence="1" id="KW-0862">Zinc</keyword>
<dbReference type="InterPro" id="IPR043502">
    <property type="entry name" value="DNA/RNA_pol_sf"/>
</dbReference>
<dbReference type="PANTHER" id="PTHR37984">
    <property type="entry name" value="PROTEIN CBG26694"/>
    <property type="match status" value="1"/>
</dbReference>
<dbReference type="InterPro" id="IPR043128">
    <property type="entry name" value="Rev_trsase/Diguanyl_cyclase"/>
</dbReference>
<dbReference type="CDD" id="cd20805">
    <property type="entry name" value="C1_DGK_rpt2"/>
    <property type="match status" value="1"/>
</dbReference>
<keyword evidence="1" id="KW-0863">Zinc-finger</keyword>
<dbReference type="FunFam" id="3.10.10.10:FF:000003">
    <property type="entry name" value="Retrovirus-related Pol polyprotein from transposon 297-like Protein"/>
    <property type="match status" value="1"/>
</dbReference>
<organism evidence="4 5">
    <name type="scientific">Mytilus coruscus</name>
    <name type="common">Sea mussel</name>
    <dbReference type="NCBI Taxonomy" id="42192"/>
    <lineage>
        <taxon>Eukaryota</taxon>
        <taxon>Metazoa</taxon>
        <taxon>Spiralia</taxon>
        <taxon>Lophotrochozoa</taxon>
        <taxon>Mollusca</taxon>
        <taxon>Bivalvia</taxon>
        <taxon>Autobranchia</taxon>
        <taxon>Pteriomorphia</taxon>
        <taxon>Mytilida</taxon>
        <taxon>Mytiloidea</taxon>
        <taxon>Mytilidae</taxon>
        <taxon>Mytilinae</taxon>
        <taxon>Mytilus</taxon>
    </lineage>
</organism>
<dbReference type="GO" id="GO:0008270">
    <property type="term" value="F:zinc ion binding"/>
    <property type="evidence" value="ECO:0007669"/>
    <property type="project" value="UniProtKB-KW"/>
</dbReference>
<feature type="domain" description="Reverse transcriptase" evidence="3">
    <location>
        <begin position="501"/>
        <end position="684"/>
    </location>
</feature>
<keyword evidence="5" id="KW-1185">Reference proteome</keyword>
<dbReference type="Gene3D" id="2.40.70.10">
    <property type="entry name" value="Acid Proteases"/>
    <property type="match status" value="1"/>
</dbReference>
<dbReference type="InterPro" id="IPR041577">
    <property type="entry name" value="RT_RNaseH_2"/>
</dbReference>
<keyword evidence="1" id="KW-0479">Metal-binding</keyword>
<dbReference type="Proteomes" id="UP000507470">
    <property type="component" value="Unassembled WGS sequence"/>
</dbReference>